<evidence type="ECO:0000256" key="2">
    <source>
        <dbReference type="ARBA" id="ARBA00022578"/>
    </source>
</evidence>
<dbReference type="GO" id="GO:0003677">
    <property type="term" value="F:DNA binding"/>
    <property type="evidence" value="ECO:0007669"/>
    <property type="project" value="UniProtKB-KW"/>
</dbReference>
<keyword evidence="4" id="KW-0233">DNA recombination</keyword>
<evidence type="ECO:0000256" key="3">
    <source>
        <dbReference type="ARBA" id="ARBA00023125"/>
    </source>
</evidence>
<dbReference type="GO" id="GO:0004803">
    <property type="term" value="F:transposase activity"/>
    <property type="evidence" value="ECO:0007669"/>
    <property type="project" value="InterPro"/>
</dbReference>
<dbReference type="GO" id="GO:0006313">
    <property type="term" value="P:DNA transposition"/>
    <property type="evidence" value="ECO:0007669"/>
    <property type="project" value="InterPro"/>
</dbReference>
<dbReference type="EMBL" id="BAABLX010000080">
    <property type="protein sequence ID" value="GAA4962270.1"/>
    <property type="molecule type" value="Genomic_DNA"/>
</dbReference>
<evidence type="ECO:0000256" key="1">
    <source>
        <dbReference type="ARBA" id="ARBA00009402"/>
    </source>
</evidence>
<proteinExistence type="inferred from homology"/>
<dbReference type="Pfam" id="PF13700">
    <property type="entry name" value="DUF4158"/>
    <property type="match status" value="1"/>
</dbReference>
<organism evidence="7 8">
    <name type="scientific">Halioxenophilus aromaticivorans</name>
    <dbReference type="NCBI Taxonomy" id="1306992"/>
    <lineage>
        <taxon>Bacteria</taxon>
        <taxon>Pseudomonadati</taxon>
        <taxon>Pseudomonadota</taxon>
        <taxon>Gammaproteobacteria</taxon>
        <taxon>Alteromonadales</taxon>
        <taxon>Alteromonadaceae</taxon>
        <taxon>Halioxenophilus</taxon>
    </lineage>
</organism>
<evidence type="ECO:0000313" key="8">
    <source>
        <dbReference type="Proteomes" id="UP001409585"/>
    </source>
</evidence>
<evidence type="ECO:0000259" key="5">
    <source>
        <dbReference type="Pfam" id="PF01526"/>
    </source>
</evidence>
<keyword evidence="8" id="KW-1185">Reference proteome</keyword>
<keyword evidence="2" id="KW-0815">Transposition</keyword>
<feature type="domain" description="Tn3 transposase DDE" evidence="5">
    <location>
        <begin position="587"/>
        <end position="976"/>
    </location>
</feature>
<dbReference type="AlphaFoldDB" id="A0AAV3UA90"/>
<reference evidence="8" key="1">
    <citation type="journal article" date="2019" name="Int. J. Syst. Evol. Microbiol.">
        <title>The Global Catalogue of Microorganisms (GCM) 10K type strain sequencing project: providing services to taxonomists for standard genome sequencing and annotation.</title>
        <authorList>
            <consortium name="The Broad Institute Genomics Platform"/>
            <consortium name="The Broad Institute Genome Sequencing Center for Infectious Disease"/>
            <person name="Wu L."/>
            <person name="Ma J."/>
        </authorList>
    </citation>
    <scope>NUCLEOTIDE SEQUENCE [LARGE SCALE GENOMIC DNA]</scope>
    <source>
        <strain evidence="8">JCM 19134</strain>
    </source>
</reference>
<gene>
    <name evidence="7" type="ORF">GCM10025791_49970</name>
</gene>
<dbReference type="InterPro" id="IPR025296">
    <property type="entry name" value="DUF4158"/>
</dbReference>
<dbReference type="InterPro" id="IPR047653">
    <property type="entry name" value="Tn3-like_transpos"/>
</dbReference>
<feature type="domain" description="DUF4158" evidence="6">
    <location>
        <begin position="5"/>
        <end position="171"/>
    </location>
</feature>
<comment type="caution">
    <text evidence="7">The sequence shown here is derived from an EMBL/GenBank/DDBJ whole genome shotgun (WGS) entry which is preliminary data.</text>
</comment>
<dbReference type="RefSeq" id="WP_345428394.1">
    <property type="nucleotide sequence ID" value="NZ_AP031496.1"/>
</dbReference>
<keyword evidence="3" id="KW-0238">DNA-binding</keyword>
<dbReference type="Proteomes" id="UP001409585">
    <property type="component" value="Unassembled WGS sequence"/>
</dbReference>
<comment type="similarity">
    <text evidence="1">Belongs to the transposase 7 family.</text>
</comment>
<protein>
    <submittedName>
        <fullName evidence="7">Tn3-like element Tn3 family transposase</fullName>
    </submittedName>
</protein>
<evidence type="ECO:0000256" key="4">
    <source>
        <dbReference type="ARBA" id="ARBA00023172"/>
    </source>
</evidence>
<name>A0AAV3UA90_9ALTE</name>
<evidence type="ECO:0000259" key="6">
    <source>
        <dbReference type="Pfam" id="PF13700"/>
    </source>
</evidence>
<dbReference type="InterPro" id="IPR002513">
    <property type="entry name" value="Tn3_Tnp_DDE_dom"/>
</dbReference>
<evidence type="ECO:0000313" key="7">
    <source>
        <dbReference type="EMBL" id="GAA4962270.1"/>
    </source>
</evidence>
<dbReference type="Pfam" id="PF01526">
    <property type="entry name" value="DDE_Tnp_Tn3"/>
    <property type="match status" value="1"/>
</dbReference>
<accession>A0AAV3UA90</accession>
<dbReference type="NCBIfam" id="NF033527">
    <property type="entry name" value="transpos_Tn3"/>
    <property type="match status" value="1"/>
</dbReference>
<sequence length="1001" mass="114114">MPVEFLTKDQKKSYGKYNGSPSKTQLAHYFFLDDNDLEIIQQRRKKANQLGYALQLCTLRFLGTNVNNLNVIPLRAVHYVASQLQIKDISVRHHYTKAAKQEHLRQIKEIYGYTEFSDPSSNFRLLRWLYARAWVGDERPSILFDMATRQLVAAKTILPGVTTLSRLISTVRQRAFSRMGNKINNLLSDKDRNNLDSLTVPGPTEHTSVLDYLRSPVDNVNSTSILAVLQRLSMVRELAVNSIDLSSLPSNRVLNLAKRTMKAHAINIRRMTAAQRPAFLVAFAQYMEVKLIDDSLDLFEAFIADIQRQARLQAQKHRLRTLKDLDEAALLLAQACDVLLDGGVEAHDLRGKAFSLVSSKKIGAAIETVRSLARPRGDQYQTEWIAQYNRIKRFLPRLMQAIDFHSTNDGTPILNAIKQLVEHGFEGNDSTKSSFKPVLSLISKNWKKHIVKEGEVDKSAYCVYLTKLFRDNLQRREIYVKPSERWGNPRLRLLRGHEWQQLKPSICRALNLSEDPAPKVQELVDTVNQSYLDFLANLPENPSVRFETKNSKPHIILTPLEKQDERESLELLRERVKALMPYVDLPEILLEIHCQTGFADEFFHISEESSRVSDLPISICAVLLAEACNIGIEPLIKPGHPALSRRRLTWVKKNYLRAETIAKANAVLVEYHADLPLVRLWGGGEIASADGLRFIAPSHTAYTRYNKKYFHSKPGVTYYNFLTDQYAGFHGLLIPGTERDSIYLLAGLLEQQTALDPKEVMTDTAGTSDIVFGLFWLLGYQFSPRIADIGSMRFWRFDKEVDYGVMNAHSKNYMKQERISNHWEDMLRIAGSLRTGKIGAVELIKTLLSSKRPSALAKAIAEVGKANKTIHGLRYLRDKKYRRIILSQLNRGESRHTLARTIFYGRRGELRRPYKEGQEDQLGALGLVLNIVVLWNTLYIEAVLQYLKANGHKINREDVAQLSPLGQEHLHVLGRYSFDIDPNVEAGGLRPIRVTEDDEFP</sequence>